<comment type="caution">
    <text evidence="1">The sequence shown here is derived from an EMBL/GenBank/DDBJ whole genome shotgun (WGS) entry which is preliminary data.</text>
</comment>
<protein>
    <submittedName>
        <fullName evidence="1">Uncharacterized protein</fullName>
    </submittedName>
</protein>
<reference evidence="1 2" key="1">
    <citation type="submission" date="2021-06" db="EMBL/GenBank/DDBJ databases">
        <authorList>
            <person name="Palmer J.M."/>
        </authorList>
    </citation>
    <scope>NUCLEOTIDE SEQUENCE [LARGE SCALE GENOMIC DNA]</scope>
    <source>
        <strain evidence="2">if_2019</strain>
        <tissue evidence="1">Muscle</tissue>
    </source>
</reference>
<name>A0ABV0V796_9TELE</name>
<dbReference type="Proteomes" id="UP001482620">
    <property type="component" value="Unassembled WGS sequence"/>
</dbReference>
<evidence type="ECO:0000313" key="2">
    <source>
        <dbReference type="Proteomes" id="UP001482620"/>
    </source>
</evidence>
<evidence type="ECO:0000313" key="1">
    <source>
        <dbReference type="EMBL" id="MEQ2252223.1"/>
    </source>
</evidence>
<sequence>MENGRNGHLTAELNPVHPTALQLEVFNTFLKVQRLWHIYRNGQVGQGEHYSQNQLWRSCLNLKLREISSIRLIPSQWYQWLDSSPQN</sequence>
<dbReference type="EMBL" id="JAHRIQ010094642">
    <property type="protein sequence ID" value="MEQ2252223.1"/>
    <property type="molecule type" value="Genomic_DNA"/>
</dbReference>
<organism evidence="1 2">
    <name type="scientific">Ilyodon furcidens</name>
    <name type="common">goldbreast splitfin</name>
    <dbReference type="NCBI Taxonomy" id="33524"/>
    <lineage>
        <taxon>Eukaryota</taxon>
        <taxon>Metazoa</taxon>
        <taxon>Chordata</taxon>
        <taxon>Craniata</taxon>
        <taxon>Vertebrata</taxon>
        <taxon>Euteleostomi</taxon>
        <taxon>Actinopterygii</taxon>
        <taxon>Neopterygii</taxon>
        <taxon>Teleostei</taxon>
        <taxon>Neoteleostei</taxon>
        <taxon>Acanthomorphata</taxon>
        <taxon>Ovalentaria</taxon>
        <taxon>Atherinomorphae</taxon>
        <taxon>Cyprinodontiformes</taxon>
        <taxon>Goodeidae</taxon>
        <taxon>Ilyodon</taxon>
    </lineage>
</organism>
<keyword evidence="2" id="KW-1185">Reference proteome</keyword>
<proteinExistence type="predicted"/>
<accession>A0ABV0V796</accession>
<gene>
    <name evidence="1" type="ORF">ILYODFUR_019516</name>
</gene>